<dbReference type="GO" id="GO:0044780">
    <property type="term" value="P:bacterial-type flagellum assembly"/>
    <property type="evidence" value="ECO:0007669"/>
    <property type="project" value="InterPro"/>
</dbReference>
<protein>
    <submittedName>
        <fullName evidence="2">Flagellar basal-body p-ring formation protein flga</fullName>
    </submittedName>
</protein>
<evidence type="ECO:0000259" key="1">
    <source>
        <dbReference type="Pfam" id="PF13144"/>
    </source>
</evidence>
<dbReference type="PANTHER" id="PTHR36307:SF1">
    <property type="entry name" value="FLAGELLA BASAL BODY P-RING FORMATION PROTEIN FLGA"/>
    <property type="match status" value="1"/>
</dbReference>
<feature type="domain" description="Flagella basal body P-ring formation protein FlgA SAF" evidence="1">
    <location>
        <begin position="174"/>
        <end position="295"/>
    </location>
</feature>
<dbReference type="Pfam" id="PF13144">
    <property type="entry name" value="ChapFlgA"/>
    <property type="match status" value="1"/>
</dbReference>
<accession>A0A0W8G9A4</accession>
<dbReference type="InterPro" id="IPR017585">
    <property type="entry name" value="SAF_FlgA"/>
</dbReference>
<dbReference type="PANTHER" id="PTHR36307">
    <property type="entry name" value="FLAGELLA BASAL BODY P-RING FORMATION PROTEIN FLGA"/>
    <property type="match status" value="1"/>
</dbReference>
<name>A0A0W8G9A4_9ZZZZ</name>
<evidence type="ECO:0000313" key="2">
    <source>
        <dbReference type="EMBL" id="KUG29719.1"/>
    </source>
</evidence>
<gene>
    <name evidence="2" type="ORF">ASZ90_000385</name>
</gene>
<comment type="caution">
    <text evidence="2">The sequence shown here is derived from an EMBL/GenBank/DDBJ whole genome shotgun (WGS) entry which is preliminary data.</text>
</comment>
<organism evidence="2">
    <name type="scientific">hydrocarbon metagenome</name>
    <dbReference type="NCBI Taxonomy" id="938273"/>
    <lineage>
        <taxon>unclassified sequences</taxon>
        <taxon>metagenomes</taxon>
        <taxon>ecological metagenomes</taxon>
    </lineage>
</organism>
<keyword evidence="2" id="KW-0282">Flagellum</keyword>
<dbReference type="NCBIfam" id="TIGR03170">
    <property type="entry name" value="flgA_cterm"/>
    <property type="match status" value="1"/>
</dbReference>
<dbReference type="InterPro" id="IPR039246">
    <property type="entry name" value="Flagellar_FlgA"/>
</dbReference>
<dbReference type="Gene3D" id="2.30.30.760">
    <property type="match status" value="1"/>
</dbReference>
<dbReference type="EMBL" id="LNQE01000046">
    <property type="protein sequence ID" value="KUG29719.1"/>
    <property type="molecule type" value="Genomic_DNA"/>
</dbReference>
<reference evidence="2" key="1">
    <citation type="journal article" date="2015" name="Proc. Natl. Acad. Sci. U.S.A.">
        <title>Networks of energetic and metabolic interactions define dynamics in microbial communities.</title>
        <authorList>
            <person name="Embree M."/>
            <person name="Liu J.K."/>
            <person name="Al-Bassam M.M."/>
            <person name="Zengler K."/>
        </authorList>
    </citation>
    <scope>NUCLEOTIDE SEQUENCE</scope>
</reference>
<sequence>MLRILPVACVDGERVTLADIAAPDPGFPEDAWNILRATALWAAPAAGQSQTMSGAELPGRLRTYLKDAPVEYVLPVQLLVRRGGRVAQRPELERLVVDFLTPHLSGLSGRTWVSGVEVPEYLFLGEHDRLTVEMAVSAGIPGPGGAELRLCVSGPDGRTQSKVAARAVVNQAGRVAVARRPVNPRDGVLTGELVSFEERNLAGLPGRPWDGAGLPVRLVRGVGQGQVIFAQDVEPMPLVLKGDKVNLVYEGGRIRLQVDALAESDGAPGGKVTVRNLQSERKVIASVRDKNTVVVTEK</sequence>
<dbReference type="AlphaFoldDB" id="A0A0W8G9A4"/>
<keyword evidence="2" id="KW-0966">Cell projection</keyword>
<keyword evidence="2" id="KW-0969">Cilium</keyword>
<proteinExistence type="predicted"/>